<dbReference type="GO" id="GO:0009236">
    <property type="term" value="P:cobalamin biosynthetic process"/>
    <property type="evidence" value="ECO:0007669"/>
    <property type="project" value="UniProtKB-UniRule"/>
</dbReference>
<reference evidence="14 15" key="1">
    <citation type="submission" date="2018-08" db="EMBL/GenBank/DDBJ databases">
        <title>Sequencing the genomes of 1000 actinobacteria strains.</title>
        <authorList>
            <person name="Klenk H.-P."/>
        </authorList>
    </citation>
    <scope>NUCLEOTIDE SEQUENCE [LARGE SCALE GENOMIC DNA]</scope>
    <source>
        <strain evidence="14 15">DSM 22967</strain>
    </source>
</reference>
<keyword evidence="4 13" id="KW-0813">Transport</keyword>
<comment type="subcellular location">
    <subcellularLocation>
        <location evidence="1">Cell inner membrane</location>
        <topology evidence="1">Multi-pass membrane protein</topology>
    </subcellularLocation>
    <subcellularLocation>
        <location evidence="13">Cell membrane</location>
        <topology evidence="13">Multi-pass membrane protein</topology>
    </subcellularLocation>
</comment>
<keyword evidence="15" id="KW-1185">Reference proteome</keyword>
<proteinExistence type="inferred from homology"/>
<gene>
    <name evidence="13" type="primary">cbiM</name>
    <name evidence="14" type="ORF">DFJ65_0437</name>
</gene>
<evidence type="ECO:0000256" key="10">
    <source>
        <dbReference type="ARBA" id="ARBA00023136"/>
    </source>
</evidence>
<dbReference type="GO" id="GO:0043190">
    <property type="term" value="C:ATP-binding cassette (ABC) transporter complex"/>
    <property type="evidence" value="ECO:0007669"/>
    <property type="project" value="InterPro"/>
</dbReference>
<evidence type="ECO:0000256" key="6">
    <source>
        <dbReference type="ARBA" id="ARBA00022573"/>
    </source>
</evidence>
<protein>
    <recommendedName>
        <fullName evidence="13">Cobalt transport protein CbiM</fullName>
    </recommendedName>
    <alternativeName>
        <fullName evidence="13">Energy-coupling factor transporter probable substrate-capture protein CbiM</fullName>
        <shortName evidence="13">ECF transporter S component CbiM</shortName>
    </alternativeName>
</protein>
<dbReference type="PANTHER" id="PTHR43627:SF1">
    <property type="entry name" value="COBALT TRANSPORT PROTEIN CBIM"/>
    <property type="match status" value="1"/>
</dbReference>
<evidence type="ECO:0000256" key="1">
    <source>
        <dbReference type="ARBA" id="ARBA00004429"/>
    </source>
</evidence>
<dbReference type="RefSeq" id="WP_115921603.1">
    <property type="nucleotide sequence ID" value="NZ_QTUA01000001.1"/>
</dbReference>
<feature type="transmembrane region" description="Helical" evidence="13">
    <location>
        <begin position="75"/>
        <end position="99"/>
    </location>
</feature>
<dbReference type="Gene3D" id="1.10.1760.20">
    <property type="match status" value="1"/>
</dbReference>
<dbReference type="PANTHER" id="PTHR43627">
    <property type="match status" value="1"/>
</dbReference>
<dbReference type="OrthoDB" id="9809846at2"/>
<dbReference type="AlphaFoldDB" id="A0A3D9UJK6"/>
<evidence type="ECO:0000256" key="9">
    <source>
        <dbReference type="ARBA" id="ARBA00023065"/>
    </source>
</evidence>
<dbReference type="NCBIfam" id="NF006184">
    <property type="entry name" value="PRK08319.1"/>
    <property type="match status" value="1"/>
</dbReference>
<dbReference type="FunFam" id="1.10.1760.20:FF:000001">
    <property type="entry name" value="Cobalt transport protein CbiM"/>
    <property type="match status" value="1"/>
</dbReference>
<evidence type="ECO:0000256" key="7">
    <source>
        <dbReference type="ARBA" id="ARBA00022692"/>
    </source>
</evidence>
<comment type="pathway">
    <text evidence="2 13">Cofactor biosynthesis; adenosylcobalamin biosynthesis.</text>
</comment>
<evidence type="ECO:0000256" key="12">
    <source>
        <dbReference type="ARBA" id="ARBA00060918"/>
    </source>
</evidence>
<keyword evidence="3 13" id="KW-0171">Cobalt transport</keyword>
<keyword evidence="7 13" id="KW-0812">Transmembrane</keyword>
<dbReference type="EMBL" id="QTUA01000001">
    <property type="protein sequence ID" value="REF29486.1"/>
    <property type="molecule type" value="Genomic_DNA"/>
</dbReference>
<comment type="caution">
    <text evidence="14">The sequence shown here is derived from an EMBL/GenBank/DDBJ whole genome shotgun (WGS) entry which is preliminary data.</text>
</comment>
<feature type="transmembrane region" description="Helical" evidence="13">
    <location>
        <begin position="136"/>
        <end position="160"/>
    </location>
</feature>
<evidence type="ECO:0000256" key="4">
    <source>
        <dbReference type="ARBA" id="ARBA00022448"/>
    </source>
</evidence>
<evidence type="ECO:0000256" key="8">
    <source>
        <dbReference type="ARBA" id="ARBA00022989"/>
    </source>
</evidence>
<keyword evidence="6 13" id="KW-0169">Cobalamin biosynthesis</keyword>
<keyword evidence="10 13" id="KW-0472">Membrane</keyword>
<keyword evidence="11 13" id="KW-0170">Cobalt</keyword>
<feature type="transmembrane region" description="Helical" evidence="13">
    <location>
        <begin position="172"/>
        <end position="199"/>
    </location>
</feature>
<dbReference type="InterPro" id="IPR018024">
    <property type="entry name" value="CbiM"/>
</dbReference>
<evidence type="ECO:0000256" key="5">
    <source>
        <dbReference type="ARBA" id="ARBA00022475"/>
    </source>
</evidence>
<comment type="function">
    <text evidence="13">Part of the energy-coupling factor (ECF) transporter complex CbiMNOQ involved in cobalt import.</text>
</comment>
<keyword evidence="8 13" id="KW-1133">Transmembrane helix</keyword>
<comment type="similarity">
    <text evidence="12 13">Belongs to the CbiM family.</text>
</comment>
<keyword evidence="9 13" id="KW-0406">Ion transport</keyword>
<dbReference type="NCBIfam" id="TIGR00123">
    <property type="entry name" value="cbiM"/>
    <property type="match status" value="1"/>
</dbReference>
<comment type="subunit">
    <text evidence="13">Forms an energy-coupling factor (ECF) transporter complex composed of an ATP-binding protein (A component, CbiO), a transmembrane protein (T component, CbiQ) and 2 possible substrate-capture proteins (S components, CbiM and CbiN) of unknown stoichimetry.</text>
</comment>
<keyword evidence="5 13" id="KW-1003">Cell membrane</keyword>
<dbReference type="InterPro" id="IPR002751">
    <property type="entry name" value="CbiM/NikMN"/>
</dbReference>
<evidence type="ECO:0000256" key="11">
    <source>
        <dbReference type="ARBA" id="ARBA00023285"/>
    </source>
</evidence>
<dbReference type="GO" id="GO:0015087">
    <property type="term" value="F:cobalt ion transmembrane transporter activity"/>
    <property type="evidence" value="ECO:0007669"/>
    <property type="project" value="UniProtKB-UniRule"/>
</dbReference>
<organism evidence="14 15">
    <name type="scientific">Calidifontibacter indicus</name>
    <dbReference type="NCBI Taxonomy" id="419650"/>
    <lineage>
        <taxon>Bacteria</taxon>
        <taxon>Bacillati</taxon>
        <taxon>Actinomycetota</taxon>
        <taxon>Actinomycetes</taxon>
        <taxon>Micrococcales</taxon>
        <taxon>Dermacoccaceae</taxon>
        <taxon>Calidifontibacter</taxon>
    </lineage>
</organism>
<feature type="transmembrane region" description="Helical" evidence="13">
    <location>
        <begin position="105"/>
        <end position="124"/>
    </location>
</feature>
<evidence type="ECO:0000313" key="14">
    <source>
        <dbReference type="EMBL" id="REF29486.1"/>
    </source>
</evidence>
<name>A0A3D9UJK6_9MICO</name>
<evidence type="ECO:0000256" key="13">
    <source>
        <dbReference type="HAMAP-Rule" id="MF_01462"/>
    </source>
</evidence>
<dbReference type="Proteomes" id="UP000256253">
    <property type="component" value="Unassembled WGS sequence"/>
</dbReference>
<evidence type="ECO:0000256" key="2">
    <source>
        <dbReference type="ARBA" id="ARBA00004953"/>
    </source>
</evidence>
<dbReference type="HAMAP" id="MF_01462">
    <property type="entry name" value="CbiM"/>
    <property type="match status" value="1"/>
</dbReference>
<dbReference type="UniPathway" id="UPA00148"/>
<feature type="transmembrane region" description="Helical" evidence="13">
    <location>
        <begin position="43"/>
        <end position="63"/>
    </location>
</feature>
<dbReference type="Pfam" id="PF01891">
    <property type="entry name" value="CbiM"/>
    <property type="match status" value="1"/>
</dbReference>
<accession>A0A3D9UJK6</accession>
<sequence length="231" mass="24268">MHIADGFLPPLHCLAWTAASAPFVVHGVRRIRQIVDDDPESKLLLAASGAFTFLMSAIKLPSVTGSSSHPTGTGVGAIIFRPPVMAALGTVVLIFQALLLSHGGITTLGANVFSMAIAGPWMGYLCFRVLRRVHPWIAIFTGVALANLSTYVVTSAQLALAHPDPGSGVVGAFGRFLAIFALTQVPLAVIEGLVGVLLFRALRDWAPEQLRTVFAPAAEQPAAEPEVAGRA</sequence>
<evidence type="ECO:0000313" key="15">
    <source>
        <dbReference type="Proteomes" id="UP000256253"/>
    </source>
</evidence>
<evidence type="ECO:0000256" key="3">
    <source>
        <dbReference type="ARBA" id="ARBA00022426"/>
    </source>
</evidence>